<dbReference type="PANTHER" id="PTHR13172">
    <property type="entry name" value="MITOCHONDRIAL IMPORT INNER MEMBRANE TRANSLOCASE SUBUNIT TIM9B"/>
    <property type="match status" value="1"/>
</dbReference>
<proteinExistence type="inferred from homology"/>
<keyword evidence="3" id="KW-0862">Zinc</keyword>
<keyword evidence="2" id="KW-0479">Metal-binding</keyword>
<evidence type="ECO:0000313" key="10">
    <source>
        <dbReference type="EnsemblMetazoa" id="Aqu2.1.42216_001"/>
    </source>
</evidence>
<feature type="domain" description="Tim10-like" evidence="9">
    <location>
        <begin position="5"/>
        <end position="61"/>
    </location>
</feature>
<dbReference type="InterPro" id="IPR004217">
    <property type="entry name" value="Tim10-like"/>
</dbReference>
<dbReference type="InterPro" id="IPR035427">
    <property type="entry name" value="Tim10-like_dom_sf"/>
</dbReference>
<reference evidence="10" key="1">
    <citation type="submission" date="2017-05" db="UniProtKB">
        <authorList>
            <consortium name="EnsemblMetazoa"/>
        </authorList>
    </citation>
    <scope>IDENTIFICATION</scope>
</reference>
<evidence type="ECO:0000256" key="1">
    <source>
        <dbReference type="ARBA" id="ARBA00022448"/>
    </source>
</evidence>
<evidence type="ECO:0000256" key="2">
    <source>
        <dbReference type="ARBA" id="ARBA00022723"/>
    </source>
</evidence>
<keyword evidence="5 8" id="KW-0811">Translocation</keyword>
<dbReference type="EnsemblMetazoa" id="Aqu2.1.42216_001">
    <property type="protein sequence ID" value="Aqu2.1.42216_001"/>
    <property type="gene ID" value="Aqu2.1.42216"/>
</dbReference>
<dbReference type="SUPFAM" id="SSF144122">
    <property type="entry name" value="Tim10-like"/>
    <property type="match status" value="1"/>
</dbReference>
<comment type="function">
    <text evidence="8">Mitochondrial intermembrane chaperone that participates in the import and insertion of some multi-pass transmembrane proteins into the mitochondrial inner membrane. Also required for the transfer of beta-barrel precursors from the TOM complex to the sorting and assembly machinery (SAM complex) of the outer membrane. Acts as a chaperone-like protein that protects the hydrophobic precursors from aggregation and guide them through the mitochondrial intermembrane space.</text>
</comment>
<dbReference type="GO" id="GO:0005743">
    <property type="term" value="C:mitochondrial inner membrane"/>
    <property type="evidence" value="ECO:0007669"/>
    <property type="project" value="UniProtKB-SubCell"/>
</dbReference>
<evidence type="ECO:0000256" key="7">
    <source>
        <dbReference type="ARBA" id="ARBA00023157"/>
    </source>
</evidence>
<name>A0A1X7VP96_AMPQE</name>
<dbReference type="GO" id="GO:0046872">
    <property type="term" value="F:metal ion binding"/>
    <property type="evidence" value="ECO:0007669"/>
    <property type="project" value="UniProtKB-KW"/>
</dbReference>
<comment type="subcellular location">
    <subcellularLocation>
        <location evidence="8">Mitochondrion inner membrane</location>
        <topology evidence="8">Peripheral membrane protein</topology>
        <orientation evidence="8">Intermembrane side</orientation>
    </subcellularLocation>
</comment>
<accession>A0A1X7VP96</accession>
<dbReference type="InParanoid" id="A0A1X7VP96"/>
<keyword evidence="6 8" id="KW-0496">Mitochondrion</keyword>
<dbReference type="AlphaFoldDB" id="A0A1X7VP96"/>
<protein>
    <recommendedName>
        <fullName evidence="8">Mitochondrial import inner membrane translocase subunit</fullName>
    </recommendedName>
</protein>
<comment type="similarity">
    <text evidence="8">Belongs to the small Tim family.</text>
</comment>
<keyword evidence="8" id="KW-0472">Membrane</keyword>
<keyword evidence="7 8" id="KW-1015">Disulfide bond</keyword>
<keyword evidence="8" id="KW-0999">Mitochondrion inner membrane</keyword>
<evidence type="ECO:0000259" key="9">
    <source>
        <dbReference type="Pfam" id="PF02953"/>
    </source>
</evidence>
<evidence type="ECO:0000256" key="5">
    <source>
        <dbReference type="ARBA" id="ARBA00023010"/>
    </source>
</evidence>
<evidence type="ECO:0000256" key="8">
    <source>
        <dbReference type="RuleBase" id="RU367043"/>
    </source>
</evidence>
<sequence length="73" mass="8445">MDESMMLRNMKQYALVYNQLSEECFKGCVSRLSQRNLSDQELECVDSCAEKLLKANYRLNLKAAEMGPTNKMM</sequence>
<dbReference type="STRING" id="400682.A0A1X7VP96"/>
<evidence type="ECO:0000256" key="3">
    <source>
        <dbReference type="ARBA" id="ARBA00022833"/>
    </source>
</evidence>
<keyword evidence="1 8" id="KW-0813">Transport</keyword>
<dbReference type="InterPro" id="IPR050673">
    <property type="entry name" value="Mito_inner_translocase_sub"/>
</dbReference>
<keyword evidence="4 8" id="KW-0653">Protein transport</keyword>
<evidence type="ECO:0000256" key="4">
    <source>
        <dbReference type="ARBA" id="ARBA00022927"/>
    </source>
</evidence>
<keyword evidence="8" id="KW-0143">Chaperone</keyword>
<organism evidence="10">
    <name type="scientific">Amphimedon queenslandica</name>
    <name type="common">Sponge</name>
    <dbReference type="NCBI Taxonomy" id="400682"/>
    <lineage>
        <taxon>Eukaryota</taxon>
        <taxon>Metazoa</taxon>
        <taxon>Porifera</taxon>
        <taxon>Demospongiae</taxon>
        <taxon>Heteroscleromorpha</taxon>
        <taxon>Haplosclerida</taxon>
        <taxon>Niphatidae</taxon>
        <taxon>Amphimedon</taxon>
    </lineage>
</organism>
<comment type="subunit">
    <text evidence="8">Heterohexamer.</text>
</comment>
<comment type="domain">
    <text evidence="8">The twin CX3C motif contains 4 conserved Cys residues that form 2 disulfide bonds in the mitochondrial intermembrane space.</text>
</comment>
<dbReference type="GO" id="GO:0015031">
    <property type="term" value="P:protein transport"/>
    <property type="evidence" value="ECO:0007669"/>
    <property type="project" value="UniProtKB-KW"/>
</dbReference>
<evidence type="ECO:0000256" key="6">
    <source>
        <dbReference type="ARBA" id="ARBA00023128"/>
    </source>
</evidence>
<dbReference type="Pfam" id="PF02953">
    <property type="entry name" value="zf-Tim10_DDP"/>
    <property type="match status" value="1"/>
</dbReference>
<dbReference type="Gene3D" id="1.10.287.810">
    <property type="entry name" value="Mitochondrial import inner membrane translocase subunit tim13 like domains"/>
    <property type="match status" value="1"/>
</dbReference>